<keyword evidence="1" id="KW-0378">Hydrolase</keyword>
<proteinExistence type="predicted"/>
<dbReference type="InterPro" id="IPR036412">
    <property type="entry name" value="HAD-like_sf"/>
</dbReference>
<keyword evidence="3" id="KW-1185">Reference proteome</keyword>
<dbReference type="Gene3D" id="3.40.50.1000">
    <property type="entry name" value="HAD superfamily/HAD-like"/>
    <property type="match status" value="1"/>
</dbReference>
<comment type="caution">
    <text evidence="2">The sequence shown here is derived from an EMBL/GenBank/DDBJ whole genome shotgun (WGS) entry which is preliminary data.</text>
</comment>
<dbReference type="InterPro" id="IPR051540">
    <property type="entry name" value="S-2-haloacid_dehalogenase"/>
</dbReference>
<reference evidence="2 3" key="1">
    <citation type="submission" date="2018-02" db="EMBL/GenBank/DDBJ databases">
        <title>Whole genome sequencing of endophytic bacterium.</title>
        <authorList>
            <person name="Eedara R."/>
            <person name="Podile A.R."/>
        </authorList>
    </citation>
    <scope>NUCLEOTIDE SEQUENCE [LARGE SCALE GENOMIC DNA]</scope>
    <source>
        <strain evidence="2 3">RP1T</strain>
    </source>
</reference>
<dbReference type="Gene3D" id="1.10.150.750">
    <property type="match status" value="1"/>
</dbReference>
<gene>
    <name evidence="2" type="ORF">C5L14_28440</name>
</gene>
<dbReference type="Proteomes" id="UP000237682">
    <property type="component" value="Unassembled WGS sequence"/>
</dbReference>
<dbReference type="InterPro" id="IPR023214">
    <property type="entry name" value="HAD_sf"/>
</dbReference>
<dbReference type="PANTHER" id="PTHR43316:SF9">
    <property type="entry name" value="ACID DEHALOGENASE, PUTATIVE (AFU_ORTHOLOGUE AFUA_6G14460)-RELATED"/>
    <property type="match status" value="1"/>
</dbReference>
<dbReference type="SFLD" id="SFLDS00003">
    <property type="entry name" value="Haloacid_Dehalogenase"/>
    <property type="match status" value="1"/>
</dbReference>
<dbReference type="SFLD" id="SFLDG01129">
    <property type="entry name" value="C1.5:_HAD__Beta-PGM__Phosphata"/>
    <property type="match status" value="1"/>
</dbReference>
<dbReference type="NCBIfam" id="TIGR01428">
    <property type="entry name" value="HAD_type_II"/>
    <property type="match status" value="1"/>
</dbReference>
<evidence type="ECO:0000313" key="2">
    <source>
        <dbReference type="EMBL" id="PRH84215.1"/>
    </source>
</evidence>
<dbReference type="NCBIfam" id="TIGR01493">
    <property type="entry name" value="HAD-SF-IA-v2"/>
    <property type="match status" value="1"/>
</dbReference>
<organism evidence="2 3">
    <name type="scientific">Labrys okinawensis</name>
    <dbReference type="NCBI Taxonomy" id="346911"/>
    <lineage>
        <taxon>Bacteria</taxon>
        <taxon>Pseudomonadati</taxon>
        <taxon>Pseudomonadota</taxon>
        <taxon>Alphaproteobacteria</taxon>
        <taxon>Hyphomicrobiales</taxon>
        <taxon>Xanthobacteraceae</taxon>
        <taxon>Labrys</taxon>
    </lineage>
</organism>
<accession>A0A2S9Q4F7</accession>
<dbReference type="SUPFAM" id="SSF56784">
    <property type="entry name" value="HAD-like"/>
    <property type="match status" value="1"/>
</dbReference>
<dbReference type="RefSeq" id="WP_105865425.1">
    <property type="nucleotide sequence ID" value="NZ_PUEJ01000015.1"/>
</dbReference>
<dbReference type="GO" id="GO:0019120">
    <property type="term" value="F:hydrolase activity, acting on acid halide bonds, in C-halide compounds"/>
    <property type="evidence" value="ECO:0007669"/>
    <property type="project" value="InterPro"/>
</dbReference>
<evidence type="ECO:0000313" key="3">
    <source>
        <dbReference type="Proteomes" id="UP000237682"/>
    </source>
</evidence>
<name>A0A2S9Q4F7_9HYPH</name>
<dbReference type="EMBL" id="PUEJ01000015">
    <property type="protein sequence ID" value="PRH84215.1"/>
    <property type="molecule type" value="Genomic_DNA"/>
</dbReference>
<dbReference type="InterPro" id="IPR006328">
    <property type="entry name" value="2-HAD"/>
</dbReference>
<dbReference type="OrthoDB" id="9785638at2"/>
<evidence type="ECO:0000256" key="1">
    <source>
        <dbReference type="ARBA" id="ARBA00022801"/>
    </source>
</evidence>
<dbReference type="PRINTS" id="PR00413">
    <property type="entry name" value="HADHALOGNASE"/>
</dbReference>
<dbReference type="InterPro" id="IPR006439">
    <property type="entry name" value="HAD-SF_hydro_IA"/>
</dbReference>
<dbReference type="PANTHER" id="PTHR43316">
    <property type="entry name" value="HYDROLASE, HALOACID DELAHOGENASE-RELATED"/>
    <property type="match status" value="1"/>
</dbReference>
<dbReference type="Pfam" id="PF00702">
    <property type="entry name" value="Hydrolase"/>
    <property type="match status" value="1"/>
</dbReference>
<protein>
    <submittedName>
        <fullName evidence="2">Haloacid dehalogenase type II</fullName>
    </submittedName>
</protein>
<dbReference type="AlphaFoldDB" id="A0A2S9Q4F7"/>
<sequence length="243" mass="26958">MPELTDFKVLTFDCYGTLIDWETGIWNALQPLLSAARRTIGREEALAAFARRETEQELQTPSLLYSTLLAVTHAQLAQDWGIAVHADLHERFGASVPDWPAFPDSAEALAYLKRHYRLVVLSNVDRRSFAASNAKLGGLFDAVYTAEDVGSYKPDPRNFSYLLEHLSLQFGLEPADVLHTAQSLHHDHVPAARIGLARAWIDRRAGKQGGATLVVEGVPEPDFHFHSLGALAEAHRRALATHF</sequence>